<evidence type="ECO:0000313" key="2">
    <source>
        <dbReference type="Proteomes" id="UP001500742"/>
    </source>
</evidence>
<organism evidence="1 2">
    <name type="scientific">Mucilaginibacter dorajii</name>
    <dbReference type="NCBI Taxonomy" id="692994"/>
    <lineage>
        <taxon>Bacteria</taxon>
        <taxon>Pseudomonadati</taxon>
        <taxon>Bacteroidota</taxon>
        <taxon>Sphingobacteriia</taxon>
        <taxon>Sphingobacteriales</taxon>
        <taxon>Sphingobacteriaceae</taxon>
        <taxon>Mucilaginibacter</taxon>
    </lineage>
</organism>
<dbReference type="Gene3D" id="2.160.20.120">
    <property type="match status" value="1"/>
</dbReference>
<keyword evidence="2" id="KW-1185">Reference proteome</keyword>
<accession>A0ABP7Q8V0</accession>
<proteinExistence type="predicted"/>
<sequence>MQAMKTSNKFLIAILLTLVISNIVYAIAMKREYLTGHYKDPYFNFTTLPYRNFNEVIINPSENVNVKLVQGPFKVMVNNMPKDNLVFKQTGNTLQVDLNWGYARFNTGDDYMIIISCPNLKAMHANATYTLNKVSYTDTTAIDGWGRHHVLIDGFKQDSLAITQQWGSEVILINNSLGYLKAVTSINDNSLSKLTLLKTNNIQHTNFDIRNKGQLILSEAKITDLHYQMADSALLIMNGAAIKTIKQ</sequence>
<evidence type="ECO:0008006" key="3">
    <source>
        <dbReference type="Google" id="ProtNLM"/>
    </source>
</evidence>
<comment type="caution">
    <text evidence="1">The sequence shown here is derived from an EMBL/GenBank/DDBJ whole genome shotgun (WGS) entry which is preliminary data.</text>
</comment>
<dbReference type="Proteomes" id="UP001500742">
    <property type="component" value="Unassembled WGS sequence"/>
</dbReference>
<evidence type="ECO:0000313" key="1">
    <source>
        <dbReference type="EMBL" id="GAA3978595.1"/>
    </source>
</evidence>
<gene>
    <name evidence="1" type="ORF">GCM10022210_32000</name>
</gene>
<name>A0ABP7Q8V0_9SPHI</name>
<reference evidence="2" key="1">
    <citation type="journal article" date="2019" name="Int. J. Syst. Evol. Microbiol.">
        <title>The Global Catalogue of Microorganisms (GCM) 10K type strain sequencing project: providing services to taxonomists for standard genome sequencing and annotation.</title>
        <authorList>
            <consortium name="The Broad Institute Genomics Platform"/>
            <consortium name="The Broad Institute Genome Sequencing Center for Infectious Disease"/>
            <person name="Wu L."/>
            <person name="Ma J."/>
        </authorList>
    </citation>
    <scope>NUCLEOTIDE SEQUENCE [LARGE SCALE GENOMIC DNA]</scope>
    <source>
        <strain evidence="2">JCM 16601</strain>
    </source>
</reference>
<dbReference type="EMBL" id="BAAAZC010000024">
    <property type="protein sequence ID" value="GAA3978595.1"/>
    <property type="molecule type" value="Genomic_DNA"/>
</dbReference>
<protein>
    <recommendedName>
        <fullName evidence="3">Auto-transporter adhesin head GIN domain-containing protein</fullName>
    </recommendedName>
</protein>